<comment type="caution">
    <text evidence="1">The sequence shown here is derived from an EMBL/GenBank/DDBJ whole genome shotgun (WGS) entry which is preliminary data.</text>
</comment>
<dbReference type="PANTHER" id="PTHR47018:SF3">
    <property type="entry name" value="MYCBP-ASSOCIATED PROTEIN"/>
    <property type="match status" value="1"/>
</dbReference>
<name>A0AAD9RF79_9HYME</name>
<sequence>MWLYGKWACITRIPGWNGFMEEATANKTFYKSKVMFLPFINAPPSDYDTIYTTLNSALTRSKATKCKSCIVTFDQPLFWKARDIVSNADPSSDISCIIVRLGGFHVLISFLGAIGYIMSGSGLEDALKMIYAENSVEKICSGHAYSRAVRAHFLLHLSLAKRIMDKIEFEDSERNEVDHLLMDLDRTVVLTAKENNVVKKLIEKFDAALHQAESNGPTAKLWTQYFKMVTLLKHFIEAERSGNWELHLDIMQRMLPFFHASGHFLYAKSAHLYLQDMTNLRDKMPAAEFDKFTKQGYFTIRRTNKFWSGIMTDQTIEQTLNRESKISGGIFKRGADESVAARWTMSSVHMQNICEQ</sequence>
<reference evidence="1" key="1">
    <citation type="submission" date="2021-08" db="EMBL/GenBank/DDBJ databases">
        <authorList>
            <person name="Misof B."/>
            <person name="Oliver O."/>
            <person name="Podsiadlowski L."/>
            <person name="Donath A."/>
            <person name="Peters R."/>
            <person name="Mayer C."/>
            <person name="Rust J."/>
            <person name="Gunkel S."/>
            <person name="Lesny P."/>
            <person name="Martin S."/>
            <person name="Oeyen J.P."/>
            <person name="Petersen M."/>
            <person name="Panagiotis P."/>
            <person name="Wilbrandt J."/>
            <person name="Tanja T."/>
        </authorList>
    </citation>
    <scope>NUCLEOTIDE SEQUENCE</scope>
    <source>
        <strain evidence="1">GBR_01_08_01A</strain>
        <tissue evidence="1">Thorax + abdomen</tissue>
    </source>
</reference>
<evidence type="ECO:0000313" key="2">
    <source>
        <dbReference type="Proteomes" id="UP001258017"/>
    </source>
</evidence>
<organism evidence="1 2">
    <name type="scientific">Odynerus spinipes</name>
    <dbReference type="NCBI Taxonomy" id="1348599"/>
    <lineage>
        <taxon>Eukaryota</taxon>
        <taxon>Metazoa</taxon>
        <taxon>Ecdysozoa</taxon>
        <taxon>Arthropoda</taxon>
        <taxon>Hexapoda</taxon>
        <taxon>Insecta</taxon>
        <taxon>Pterygota</taxon>
        <taxon>Neoptera</taxon>
        <taxon>Endopterygota</taxon>
        <taxon>Hymenoptera</taxon>
        <taxon>Apocrita</taxon>
        <taxon>Aculeata</taxon>
        <taxon>Vespoidea</taxon>
        <taxon>Vespidae</taxon>
        <taxon>Eumeninae</taxon>
        <taxon>Odynerus</taxon>
    </lineage>
</organism>
<dbReference type="EMBL" id="JAIFRP010000229">
    <property type="protein sequence ID" value="KAK2578572.1"/>
    <property type="molecule type" value="Genomic_DNA"/>
</dbReference>
<protein>
    <submittedName>
        <fullName evidence="1">Uncharacterized protein</fullName>
    </submittedName>
</protein>
<evidence type="ECO:0000313" key="1">
    <source>
        <dbReference type="EMBL" id="KAK2578572.1"/>
    </source>
</evidence>
<reference evidence="1" key="2">
    <citation type="journal article" date="2023" name="Commun. Biol.">
        <title>Intrasexual cuticular hydrocarbon dimorphism in a wasp sheds light on hydrocarbon biosynthesis genes in Hymenoptera.</title>
        <authorList>
            <person name="Moris V.C."/>
            <person name="Podsiadlowski L."/>
            <person name="Martin S."/>
            <person name="Oeyen J.P."/>
            <person name="Donath A."/>
            <person name="Petersen M."/>
            <person name="Wilbrandt J."/>
            <person name="Misof B."/>
            <person name="Liedtke D."/>
            <person name="Thamm M."/>
            <person name="Scheiner R."/>
            <person name="Schmitt T."/>
            <person name="Niehuis O."/>
        </authorList>
    </citation>
    <scope>NUCLEOTIDE SEQUENCE</scope>
    <source>
        <strain evidence="1">GBR_01_08_01A</strain>
    </source>
</reference>
<dbReference type="AlphaFoldDB" id="A0AAD9RF79"/>
<accession>A0AAD9RF79</accession>
<dbReference type="Proteomes" id="UP001258017">
    <property type="component" value="Unassembled WGS sequence"/>
</dbReference>
<proteinExistence type="predicted"/>
<feature type="non-terminal residue" evidence="1">
    <location>
        <position position="356"/>
    </location>
</feature>
<gene>
    <name evidence="1" type="ORF">KPH14_012006</name>
</gene>
<keyword evidence="2" id="KW-1185">Reference proteome</keyword>
<dbReference type="PANTHER" id="PTHR47018">
    <property type="entry name" value="CXC DOMAIN-CONTAINING PROTEIN-RELATED"/>
    <property type="match status" value="1"/>
</dbReference>